<evidence type="ECO:0000313" key="3">
    <source>
        <dbReference type="Proteomes" id="UP000735302"/>
    </source>
</evidence>
<gene>
    <name evidence="2" type="ORF">PoB_006638700</name>
</gene>
<name>A0AAV4D6W8_9GAST</name>
<accession>A0AAV4D6W8</accession>
<keyword evidence="1" id="KW-0732">Signal</keyword>
<dbReference type="AlphaFoldDB" id="A0AAV4D6W8"/>
<dbReference type="Proteomes" id="UP000735302">
    <property type="component" value="Unassembled WGS sequence"/>
</dbReference>
<comment type="caution">
    <text evidence="2">The sequence shown here is derived from an EMBL/GenBank/DDBJ whole genome shotgun (WGS) entry which is preliminary data.</text>
</comment>
<reference evidence="2 3" key="1">
    <citation type="journal article" date="2021" name="Elife">
        <title>Chloroplast acquisition without the gene transfer in kleptoplastic sea slugs, Plakobranchus ocellatus.</title>
        <authorList>
            <person name="Maeda T."/>
            <person name="Takahashi S."/>
            <person name="Yoshida T."/>
            <person name="Shimamura S."/>
            <person name="Takaki Y."/>
            <person name="Nagai Y."/>
            <person name="Toyoda A."/>
            <person name="Suzuki Y."/>
            <person name="Arimoto A."/>
            <person name="Ishii H."/>
            <person name="Satoh N."/>
            <person name="Nishiyama T."/>
            <person name="Hasebe M."/>
            <person name="Maruyama T."/>
            <person name="Minagawa J."/>
            <person name="Obokata J."/>
            <person name="Shigenobu S."/>
        </authorList>
    </citation>
    <scope>NUCLEOTIDE SEQUENCE [LARGE SCALE GENOMIC DNA]</scope>
</reference>
<sequence length="191" mass="21810">MWKLVALLASLLLVTEVAGYCGPLRHCDIYVGREFMDSLDENTDKSMVMSYLLGHDFDAFCPMVPQYAFCVDRRLTFCEVEEARDFYEARLNLLQYLCSATGKSQVTSLLNTRDCGYDGRVQYNLHQALNSCYEAFTPDMSNDCSHVETLRQCLVNSAPKSECHDQMVTFIEDVWSQATGKRYERLGCPTQ</sequence>
<feature type="signal peptide" evidence="1">
    <location>
        <begin position="1"/>
        <end position="19"/>
    </location>
</feature>
<evidence type="ECO:0008006" key="4">
    <source>
        <dbReference type="Google" id="ProtNLM"/>
    </source>
</evidence>
<feature type="chain" id="PRO_5043551168" description="Secreted protein" evidence="1">
    <location>
        <begin position="20"/>
        <end position="191"/>
    </location>
</feature>
<organism evidence="2 3">
    <name type="scientific">Plakobranchus ocellatus</name>
    <dbReference type="NCBI Taxonomy" id="259542"/>
    <lineage>
        <taxon>Eukaryota</taxon>
        <taxon>Metazoa</taxon>
        <taxon>Spiralia</taxon>
        <taxon>Lophotrochozoa</taxon>
        <taxon>Mollusca</taxon>
        <taxon>Gastropoda</taxon>
        <taxon>Heterobranchia</taxon>
        <taxon>Euthyneura</taxon>
        <taxon>Panpulmonata</taxon>
        <taxon>Sacoglossa</taxon>
        <taxon>Placobranchoidea</taxon>
        <taxon>Plakobranchidae</taxon>
        <taxon>Plakobranchus</taxon>
    </lineage>
</organism>
<evidence type="ECO:0000313" key="2">
    <source>
        <dbReference type="EMBL" id="GFO39882.1"/>
    </source>
</evidence>
<proteinExistence type="predicted"/>
<protein>
    <recommendedName>
        <fullName evidence="4">Secreted protein</fullName>
    </recommendedName>
</protein>
<dbReference type="EMBL" id="BLXT01007525">
    <property type="protein sequence ID" value="GFO39882.1"/>
    <property type="molecule type" value="Genomic_DNA"/>
</dbReference>
<keyword evidence="3" id="KW-1185">Reference proteome</keyword>
<evidence type="ECO:0000256" key="1">
    <source>
        <dbReference type="SAM" id="SignalP"/>
    </source>
</evidence>